<evidence type="ECO:0000313" key="5">
    <source>
        <dbReference type="EMBL" id="MBK1620098.1"/>
    </source>
</evidence>
<dbReference type="InterPro" id="IPR016181">
    <property type="entry name" value="Acyl_CoA_acyltransferase"/>
</dbReference>
<evidence type="ECO:0000313" key="6">
    <source>
        <dbReference type="Proteomes" id="UP001138768"/>
    </source>
</evidence>
<keyword evidence="6" id="KW-1185">Reference proteome</keyword>
<gene>
    <name evidence="5" type="ORF">CKO42_16950</name>
</gene>
<accession>A0A9X1B543</accession>
<feature type="compositionally biased region" description="Low complexity" evidence="3">
    <location>
        <begin position="159"/>
        <end position="175"/>
    </location>
</feature>
<sequence length="326" mass="35416">MSIRRPALSGQARDGATLIRCPAPWRVNALRLLAAADEPSSLAELAEAIDTVAQQPEADWSSLLIIPASDGPAAAVWVQPQPGNTARLWLPADRSQWAAILLRGAQQWADSQGLTIVQAVVDSADEDAAVLLRENGFPLLVDLLYMQAQTRRHSSQGDPTPSTRTPSTRTPSTRPEATIESIGQLPSARLLSLMTRIEGGSLDCPGLHGVLSPLQAIEGFQRQGQFTPEHWCILRFKGEDAGLLLLAPHPQTPCWELIYMGIVPAWRGHGLGRLLVAEAMSRAGKNSAELVLLSVDVRNQPACRIYEETGFRVYAKRSLYAWTPSG</sequence>
<proteinExistence type="predicted"/>
<evidence type="ECO:0000256" key="1">
    <source>
        <dbReference type="ARBA" id="ARBA00022679"/>
    </source>
</evidence>
<protein>
    <recommendedName>
        <fullName evidence="4">N-acetyltransferase domain-containing protein</fullName>
    </recommendedName>
</protein>
<dbReference type="InterPro" id="IPR050680">
    <property type="entry name" value="YpeA/RimI_acetyltransf"/>
</dbReference>
<dbReference type="CDD" id="cd04301">
    <property type="entry name" value="NAT_SF"/>
    <property type="match status" value="1"/>
</dbReference>
<dbReference type="GO" id="GO:0016747">
    <property type="term" value="F:acyltransferase activity, transferring groups other than amino-acyl groups"/>
    <property type="evidence" value="ECO:0007669"/>
    <property type="project" value="InterPro"/>
</dbReference>
<evidence type="ECO:0000256" key="2">
    <source>
        <dbReference type="ARBA" id="ARBA00023315"/>
    </source>
</evidence>
<dbReference type="AlphaFoldDB" id="A0A9X1B543"/>
<dbReference type="SUPFAM" id="SSF55729">
    <property type="entry name" value="Acyl-CoA N-acyltransferases (Nat)"/>
    <property type="match status" value="1"/>
</dbReference>
<dbReference type="Gene3D" id="3.40.630.30">
    <property type="match status" value="1"/>
</dbReference>
<reference evidence="5 6" key="1">
    <citation type="journal article" date="2020" name="Microorganisms">
        <title>Osmotic Adaptation and Compatible Solute Biosynthesis of Phototrophic Bacteria as Revealed from Genome Analyses.</title>
        <authorList>
            <person name="Imhoff J.F."/>
            <person name="Rahn T."/>
            <person name="Kunzel S."/>
            <person name="Keller A."/>
            <person name="Neulinger S.C."/>
        </authorList>
    </citation>
    <scope>NUCLEOTIDE SEQUENCE [LARGE SCALE GENOMIC DNA]</scope>
    <source>
        <strain evidence="5 6">DSM 25653</strain>
    </source>
</reference>
<dbReference type="PANTHER" id="PTHR43420">
    <property type="entry name" value="ACETYLTRANSFERASE"/>
    <property type="match status" value="1"/>
</dbReference>
<evidence type="ECO:0000256" key="3">
    <source>
        <dbReference type="SAM" id="MobiDB-lite"/>
    </source>
</evidence>
<dbReference type="PROSITE" id="PS51186">
    <property type="entry name" value="GNAT"/>
    <property type="match status" value="1"/>
</dbReference>
<keyword evidence="1" id="KW-0808">Transferase</keyword>
<evidence type="ECO:0000259" key="4">
    <source>
        <dbReference type="PROSITE" id="PS51186"/>
    </source>
</evidence>
<dbReference type="EMBL" id="NRRY01000032">
    <property type="protein sequence ID" value="MBK1620098.1"/>
    <property type="molecule type" value="Genomic_DNA"/>
</dbReference>
<dbReference type="Proteomes" id="UP001138768">
    <property type="component" value="Unassembled WGS sequence"/>
</dbReference>
<dbReference type="InterPro" id="IPR000182">
    <property type="entry name" value="GNAT_dom"/>
</dbReference>
<feature type="region of interest" description="Disordered" evidence="3">
    <location>
        <begin position="150"/>
        <end position="178"/>
    </location>
</feature>
<feature type="domain" description="N-acetyltransferase" evidence="4">
    <location>
        <begin position="191"/>
        <end position="326"/>
    </location>
</feature>
<name>A0A9X1B543_9GAMM</name>
<comment type="caution">
    <text evidence="5">The sequence shown here is derived from an EMBL/GenBank/DDBJ whole genome shotgun (WGS) entry which is preliminary data.</text>
</comment>
<dbReference type="Pfam" id="PF00583">
    <property type="entry name" value="Acetyltransf_1"/>
    <property type="match status" value="1"/>
</dbReference>
<keyword evidence="2" id="KW-0012">Acyltransferase</keyword>
<organism evidence="5 6">
    <name type="scientific">Lamprobacter modestohalophilus</name>
    <dbReference type="NCBI Taxonomy" id="1064514"/>
    <lineage>
        <taxon>Bacteria</taxon>
        <taxon>Pseudomonadati</taxon>
        <taxon>Pseudomonadota</taxon>
        <taxon>Gammaproteobacteria</taxon>
        <taxon>Chromatiales</taxon>
        <taxon>Chromatiaceae</taxon>
        <taxon>Lamprobacter</taxon>
    </lineage>
</organism>